<feature type="region of interest" description="Disordered" evidence="10">
    <location>
        <begin position="565"/>
        <end position="625"/>
    </location>
</feature>
<evidence type="ECO:0000256" key="6">
    <source>
        <dbReference type="ARBA" id="ARBA00022989"/>
    </source>
</evidence>
<evidence type="ECO:0000256" key="11">
    <source>
        <dbReference type="SAM" id="Phobius"/>
    </source>
</evidence>
<evidence type="ECO:0000313" key="14">
    <source>
        <dbReference type="Proteomes" id="UP000070544"/>
    </source>
</evidence>
<feature type="compositionally biased region" description="Polar residues" evidence="10">
    <location>
        <begin position="565"/>
        <end position="582"/>
    </location>
</feature>
<name>A0A139A3Y9_GONPJ</name>
<reference evidence="13 14" key="1">
    <citation type="journal article" date="2015" name="Genome Biol. Evol.">
        <title>Phylogenomic analyses indicate that early fungi evolved digesting cell walls of algal ancestors of land plants.</title>
        <authorList>
            <person name="Chang Y."/>
            <person name="Wang S."/>
            <person name="Sekimoto S."/>
            <person name="Aerts A.L."/>
            <person name="Choi C."/>
            <person name="Clum A."/>
            <person name="LaButti K.M."/>
            <person name="Lindquist E.A."/>
            <person name="Yee Ngan C."/>
            <person name="Ohm R.A."/>
            <person name="Salamov A.A."/>
            <person name="Grigoriev I.V."/>
            <person name="Spatafora J.W."/>
            <person name="Berbee M.L."/>
        </authorList>
    </citation>
    <scope>NUCLEOTIDE SEQUENCE [LARGE SCALE GENOMIC DNA]</scope>
    <source>
        <strain evidence="13 14">JEL478</strain>
    </source>
</reference>
<feature type="compositionally biased region" description="Low complexity" evidence="10">
    <location>
        <begin position="459"/>
        <end position="470"/>
    </location>
</feature>
<evidence type="ECO:0000256" key="4">
    <source>
        <dbReference type="ARBA" id="ARBA00022729"/>
    </source>
</evidence>
<feature type="compositionally biased region" description="Pro residues" evidence="10">
    <location>
        <begin position="433"/>
        <end position="443"/>
    </location>
</feature>
<evidence type="ECO:0000256" key="8">
    <source>
        <dbReference type="ARBA" id="ARBA00023170"/>
    </source>
</evidence>
<evidence type="ECO:0000313" key="13">
    <source>
        <dbReference type="EMBL" id="KXS11522.1"/>
    </source>
</evidence>
<feature type="compositionally biased region" description="Pro residues" evidence="10">
    <location>
        <begin position="238"/>
        <end position="250"/>
    </location>
</feature>
<dbReference type="GO" id="GO:0016020">
    <property type="term" value="C:membrane"/>
    <property type="evidence" value="ECO:0007669"/>
    <property type="project" value="UniProtKB-SubCell"/>
</dbReference>
<dbReference type="Gene3D" id="3.80.10.10">
    <property type="entry name" value="Ribonuclease Inhibitor"/>
    <property type="match status" value="1"/>
</dbReference>
<dbReference type="AlphaFoldDB" id="A0A139A3Y9"/>
<keyword evidence="3 11" id="KW-0812">Transmembrane</keyword>
<organism evidence="13 14">
    <name type="scientific">Gonapodya prolifera (strain JEL478)</name>
    <name type="common">Monoblepharis prolifera</name>
    <dbReference type="NCBI Taxonomy" id="1344416"/>
    <lineage>
        <taxon>Eukaryota</taxon>
        <taxon>Fungi</taxon>
        <taxon>Fungi incertae sedis</taxon>
        <taxon>Chytridiomycota</taxon>
        <taxon>Chytridiomycota incertae sedis</taxon>
        <taxon>Monoblepharidomycetes</taxon>
        <taxon>Monoblepharidales</taxon>
        <taxon>Gonapodyaceae</taxon>
        <taxon>Gonapodya</taxon>
    </lineage>
</organism>
<feature type="region of interest" description="Disordered" evidence="10">
    <location>
        <begin position="345"/>
        <end position="386"/>
    </location>
</feature>
<comment type="subcellular location">
    <subcellularLocation>
        <location evidence="1">Membrane</location>
        <topology evidence="1">Single-pass membrane protein</topology>
    </subcellularLocation>
</comment>
<protein>
    <recommendedName>
        <fullName evidence="15">L domain-like protein</fullName>
    </recommendedName>
</protein>
<proteinExistence type="predicted"/>
<evidence type="ECO:0000256" key="5">
    <source>
        <dbReference type="ARBA" id="ARBA00022737"/>
    </source>
</evidence>
<feature type="compositionally biased region" description="Polar residues" evidence="10">
    <location>
        <begin position="377"/>
        <end position="386"/>
    </location>
</feature>
<dbReference type="SUPFAM" id="SSF52058">
    <property type="entry name" value="L domain-like"/>
    <property type="match status" value="1"/>
</dbReference>
<keyword evidence="2" id="KW-0433">Leucine-rich repeat</keyword>
<evidence type="ECO:0000256" key="3">
    <source>
        <dbReference type="ARBA" id="ARBA00022692"/>
    </source>
</evidence>
<feature type="region of interest" description="Disordered" evidence="10">
    <location>
        <begin position="433"/>
        <end position="490"/>
    </location>
</feature>
<evidence type="ECO:0008006" key="15">
    <source>
        <dbReference type="Google" id="ProtNLM"/>
    </source>
</evidence>
<feature type="compositionally biased region" description="Polar residues" evidence="10">
    <location>
        <begin position="358"/>
        <end position="370"/>
    </location>
</feature>
<accession>A0A139A3Y9</accession>
<keyword evidence="8" id="KW-0675">Receptor</keyword>
<dbReference type="PANTHER" id="PTHR27000:SF642">
    <property type="entry name" value="INACTIVE LEUCINE-RICH REPEAT RECEPTOR KINASE XIAO-RELATED"/>
    <property type="match status" value="1"/>
</dbReference>
<dbReference type="OrthoDB" id="676979at2759"/>
<evidence type="ECO:0000256" key="7">
    <source>
        <dbReference type="ARBA" id="ARBA00023136"/>
    </source>
</evidence>
<evidence type="ECO:0000256" key="12">
    <source>
        <dbReference type="SAM" id="SignalP"/>
    </source>
</evidence>
<gene>
    <name evidence="13" type="ORF">M427DRAFT_158103</name>
</gene>
<evidence type="ECO:0000256" key="2">
    <source>
        <dbReference type="ARBA" id="ARBA00022614"/>
    </source>
</evidence>
<dbReference type="PANTHER" id="PTHR27000">
    <property type="entry name" value="LEUCINE-RICH REPEAT RECEPTOR-LIKE PROTEIN KINASE FAMILY PROTEIN-RELATED"/>
    <property type="match status" value="1"/>
</dbReference>
<feature type="transmembrane region" description="Helical" evidence="11">
    <location>
        <begin position="284"/>
        <end position="307"/>
    </location>
</feature>
<dbReference type="EMBL" id="KQ965800">
    <property type="protein sequence ID" value="KXS11522.1"/>
    <property type="molecule type" value="Genomic_DNA"/>
</dbReference>
<evidence type="ECO:0000256" key="9">
    <source>
        <dbReference type="ARBA" id="ARBA00023180"/>
    </source>
</evidence>
<feature type="compositionally biased region" description="Low complexity" evidence="10">
    <location>
        <begin position="197"/>
        <end position="219"/>
    </location>
</feature>
<keyword evidence="6 11" id="KW-1133">Transmembrane helix</keyword>
<feature type="chain" id="PRO_5007295912" description="L domain-like protein" evidence="12">
    <location>
        <begin position="23"/>
        <end position="657"/>
    </location>
</feature>
<keyword evidence="4 12" id="KW-0732">Signal</keyword>
<evidence type="ECO:0000256" key="1">
    <source>
        <dbReference type="ARBA" id="ARBA00004167"/>
    </source>
</evidence>
<keyword evidence="14" id="KW-1185">Reference proteome</keyword>
<keyword evidence="5" id="KW-0677">Repeat</keyword>
<dbReference type="Proteomes" id="UP000070544">
    <property type="component" value="Unassembled WGS sequence"/>
</dbReference>
<keyword evidence="9" id="KW-0325">Glycoprotein</keyword>
<sequence length="657" mass="67318">MRHLFLFPALLSTLALVPLTLAQSQATDCAPFELLYERQGLALPWTKSQCCSKTTGTTAYFACTPEGRVTLAYFCCQHFTGSIPSLAGLTFLQTLVLSTNSLTGPIPDLSSLTSLTDLELASNDLSGNIDGLLPPNLSRCWITLFSRNQGLYSCASRFPQSCFSHDQLYRTDPACAALGAGASGGASAAGASSAAATSSMPGVVSSPTPSTTATPTDGSQLSAHTIGEPLATATTAPSPSPSPPAPPSGDPPSSSSSTPTPDSVPGSINNVSGPVAAPAGQMSLTIPIVIGVVAAALVAVGVVMVVVGRRARARGRGGAGTSGGVGLGKSGGAPAWLNLDAHHHASMQEQDTKPHPSSIPTTNRSRSVSPSHLALPYSSTAPASQPYSASNGYSYAYAYTSPSDPSSLPTQPPPSANPDAYAVSPATVAAWTPPPTYPAPSPPAQGWSGLKSQFSGTKGRQAQGQAQGQRSPEYTVPVASSPEHEPAGGYETGYAHQQRYISTATSSARANDEYGMMLDMAAMMDSISNSTSSGGRHSGGSVSPDGMRYGGLGYGAYGSAGLTHAHTQAQGQAKRGSQTSSELGLPWHRLEGTAATIESHRRPPKPSRSPESGGDGGAGGEFSQRRVTWAEQLEVQEIFAVLSETTSVRGPVSPWAG</sequence>
<feature type="signal peptide" evidence="12">
    <location>
        <begin position="1"/>
        <end position="22"/>
    </location>
</feature>
<feature type="region of interest" description="Disordered" evidence="10">
    <location>
        <begin position="197"/>
        <end position="269"/>
    </location>
</feature>
<evidence type="ECO:0000256" key="10">
    <source>
        <dbReference type="SAM" id="MobiDB-lite"/>
    </source>
</evidence>
<feature type="region of interest" description="Disordered" evidence="10">
    <location>
        <begin position="401"/>
        <end position="421"/>
    </location>
</feature>
<keyword evidence="7 11" id="KW-0472">Membrane</keyword>
<feature type="compositionally biased region" description="Low complexity" evidence="10">
    <location>
        <begin position="251"/>
        <end position="267"/>
    </location>
</feature>
<dbReference type="InterPro" id="IPR032675">
    <property type="entry name" value="LRR_dom_sf"/>
</dbReference>